<accession>A0A9X1LCS5</accession>
<name>A0A9X1LCS5_9GAMM</name>
<proteinExistence type="predicted"/>
<dbReference type="EMBL" id="JAJATW010000016">
    <property type="protein sequence ID" value="MCB5162404.1"/>
    <property type="molecule type" value="Genomic_DNA"/>
</dbReference>
<sequence length="156" mass="18277">MEASTIDLPNKAYLLPESIPMWPPVWWSWLVLALVLFIIATGFMAFYGRHKKRTYRREALQFLPKTTVEKTDKECILLCHELVRRCLISEGKTTLAALPSVTLFLQLDETLPDKWQFSGLGTVFIEGPYRKTVDLDQTQRERIVQVTRYWIRKHHA</sequence>
<comment type="caution">
    <text evidence="2">The sequence shown here is derived from an EMBL/GenBank/DDBJ whole genome shotgun (WGS) entry which is preliminary data.</text>
</comment>
<organism evidence="2 3">
    <name type="scientific">Marinomonas algarum</name>
    <dbReference type="NCBI Taxonomy" id="2883105"/>
    <lineage>
        <taxon>Bacteria</taxon>
        <taxon>Pseudomonadati</taxon>
        <taxon>Pseudomonadota</taxon>
        <taxon>Gammaproteobacteria</taxon>
        <taxon>Oceanospirillales</taxon>
        <taxon>Oceanospirillaceae</taxon>
        <taxon>Marinomonas</taxon>
    </lineage>
</organism>
<dbReference type="Pfam" id="PF14316">
    <property type="entry name" value="DUF4381"/>
    <property type="match status" value="1"/>
</dbReference>
<keyword evidence="1" id="KW-0812">Transmembrane</keyword>
<keyword evidence="1" id="KW-1133">Transmembrane helix</keyword>
<evidence type="ECO:0000313" key="2">
    <source>
        <dbReference type="EMBL" id="MCB5162404.1"/>
    </source>
</evidence>
<feature type="transmembrane region" description="Helical" evidence="1">
    <location>
        <begin position="26"/>
        <end position="47"/>
    </location>
</feature>
<gene>
    <name evidence="2" type="ORF">LG368_10915</name>
</gene>
<dbReference type="Proteomes" id="UP001139095">
    <property type="component" value="Unassembled WGS sequence"/>
</dbReference>
<dbReference type="InterPro" id="IPR025489">
    <property type="entry name" value="DUF4381"/>
</dbReference>
<evidence type="ECO:0000256" key="1">
    <source>
        <dbReference type="SAM" id="Phobius"/>
    </source>
</evidence>
<dbReference type="AlphaFoldDB" id="A0A9X1LCS5"/>
<dbReference type="RefSeq" id="WP_226754757.1">
    <property type="nucleotide sequence ID" value="NZ_JAJATW010000016.1"/>
</dbReference>
<keyword evidence="1" id="KW-0472">Membrane</keyword>
<protein>
    <submittedName>
        <fullName evidence="2">DUF4381 domain-containing protein</fullName>
    </submittedName>
</protein>
<reference evidence="2" key="1">
    <citation type="submission" date="2021-10" db="EMBL/GenBank/DDBJ databases">
        <title>Marinomonas pontica sp. nov., isolated from the Black Sea.</title>
        <authorList>
            <person name="Zhao L.-H."/>
            <person name="Xue J.-H."/>
        </authorList>
    </citation>
    <scope>NUCLEOTIDE SEQUENCE</scope>
    <source>
        <strain evidence="2">E8</strain>
    </source>
</reference>
<evidence type="ECO:0000313" key="3">
    <source>
        <dbReference type="Proteomes" id="UP001139095"/>
    </source>
</evidence>
<keyword evidence="3" id="KW-1185">Reference proteome</keyword>